<dbReference type="Proteomes" id="UP000325440">
    <property type="component" value="Unassembled WGS sequence"/>
</dbReference>
<feature type="domain" description="EF-hand" evidence="3">
    <location>
        <begin position="77"/>
        <end position="112"/>
    </location>
</feature>
<name>A0A5E4NTL1_9HEMI</name>
<dbReference type="PROSITE" id="PS00018">
    <property type="entry name" value="EF_HAND_1"/>
    <property type="match status" value="5"/>
</dbReference>
<dbReference type="PANTHER" id="PTHR10827">
    <property type="entry name" value="RETICULOCALBIN"/>
    <property type="match status" value="1"/>
</dbReference>
<dbReference type="SMART" id="SM00054">
    <property type="entry name" value="EFh"/>
    <property type="match status" value="5"/>
</dbReference>
<evidence type="ECO:0000256" key="1">
    <source>
        <dbReference type="ARBA" id="ARBA00022837"/>
    </source>
</evidence>
<protein>
    <submittedName>
        <fullName evidence="4">EF-Hand 1, calcium-binding site,EF-hand domain pair,EF-hand domain</fullName>
    </submittedName>
</protein>
<dbReference type="PROSITE" id="PS50222">
    <property type="entry name" value="EF_HAND_2"/>
    <property type="match status" value="4"/>
</dbReference>
<dbReference type="GO" id="GO:0005509">
    <property type="term" value="F:calcium ion binding"/>
    <property type="evidence" value="ECO:0007669"/>
    <property type="project" value="InterPro"/>
</dbReference>
<dbReference type="GO" id="GO:0005783">
    <property type="term" value="C:endoplasmic reticulum"/>
    <property type="evidence" value="ECO:0007669"/>
    <property type="project" value="TreeGrafter"/>
</dbReference>
<dbReference type="Gene3D" id="1.10.238.10">
    <property type="entry name" value="EF-hand"/>
    <property type="match status" value="3"/>
</dbReference>
<gene>
    <name evidence="4" type="ORF">CINCED_3A008440</name>
</gene>
<feature type="domain" description="EF-hand" evidence="3">
    <location>
        <begin position="113"/>
        <end position="148"/>
    </location>
</feature>
<keyword evidence="2" id="KW-0732">Signal</keyword>
<feature type="signal peptide" evidence="2">
    <location>
        <begin position="1"/>
        <end position="19"/>
    </location>
</feature>
<dbReference type="InterPro" id="IPR018247">
    <property type="entry name" value="EF_Hand_1_Ca_BS"/>
</dbReference>
<feature type="domain" description="EF-hand" evidence="3">
    <location>
        <begin position="195"/>
        <end position="222"/>
    </location>
</feature>
<feature type="chain" id="PRO_5022965815" evidence="2">
    <location>
        <begin position="20"/>
        <end position="306"/>
    </location>
</feature>
<proteinExistence type="predicted"/>
<dbReference type="InterPro" id="IPR011992">
    <property type="entry name" value="EF-hand-dom_pair"/>
</dbReference>
<accession>A0A5E4NTL1</accession>
<sequence length="306" mass="35645">MKCFPVTFILMIVIETLLAAVMSGLNFYTNGHEVEENLITSRRKAIAEHDHKTDSGYGGILSNEEEIEALQNLEPYEVKPHMQTILESIDENKNGFIEKNELATRLLQTYKRLSIEEADSEFETSDLDGNGFITWKEYIGDTYGSSDEDEDTLEEKELFVAADVDKDEQLSKIEFRYFYTPEDYPHMKPFIVSGIMNRFDTNKDGEVTFDEFIADRIQNYNQNDIQEEKEKFTQLDVNNNHILDEDEMHMWASPNNFMIAESEAENLIFKSDKNKDGILSFEEIMDNYMTFISPDSEGYYIFRDEL</sequence>
<dbReference type="EMBL" id="CABPRJ010002429">
    <property type="protein sequence ID" value="VVC46034.1"/>
    <property type="molecule type" value="Genomic_DNA"/>
</dbReference>
<feature type="domain" description="EF-hand" evidence="3">
    <location>
        <begin position="259"/>
        <end position="294"/>
    </location>
</feature>
<evidence type="ECO:0000313" key="5">
    <source>
        <dbReference type="Proteomes" id="UP000325440"/>
    </source>
</evidence>
<keyword evidence="5" id="KW-1185">Reference proteome</keyword>
<organism evidence="4 5">
    <name type="scientific">Cinara cedri</name>
    <dbReference type="NCBI Taxonomy" id="506608"/>
    <lineage>
        <taxon>Eukaryota</taxon>
        <taxon>Metazoa</taxon>
        <taxon>Ecdysozoa</taxon>
        <taxon>Arthropoda</taxon>
        <taxon>Hexapoda</taxon>
        <taxon>Insecta</taxon>
        <taxon>Pterygota</taxon>
        <taxon>Neoptera</taxon>
        <taxon>Paraneoptera</taxon>
        <taxon>Hemiptera</taxon>
        <taxon>Sternorrhyncha</taxon>
        <taxon>Aphidomorpha</taxon>
        <taxon>Aphidoidea</taxon>
        <taxon>Aphididae</taxon>
        <taxon>Lachninae</taxon>
        <taxon>Cinara</taxon>
    </lineage>
</organism>
<dbReference type="AlphaFoldDB" id="A0A5E4NTL1"/>
<dbReference type="InterPro" id="IPR002048">
    <property type="entry name" value="EF_hand_dom"/>
</dbReference>
<dbReference type="PANTHER" id="PTHR10827:SF95">
    <property type="entry name" value="LD34388P"/>
    <property type="match status" value="1"/>
</dbReference>
<evidence type="ECO:0000313" key="4">
    <source>
        <dbReference type="EMBL" id="VVC46034.1"/>
    </source>
</evidence>
<dbReference type="SUPFAM" id="SSF47473">
    <property type="entry name" value="EF-hand"/>
    <property type="match status" value="2"/>
</dbReference>
<evidence type="ECO:0000256" key="2">
    <source>
        <dbReference type="SAM" id="SignalP"/>
    </source>
</evidence>
<evidence type="ECO:0000259" key="3">
    <source>
        <dbReference type="PROSITE" id="PS50222"/>
    </source>
</evidence>
<dbReference type="Pfam" id="PF13499">
    <property type="entry name" value="EF-hand_7"/>
    <property type="match status" value="2"/>
</dbReference>
<keyword evidence="1" id="KW-0106">Calcium</keyword>
<dbReference type="OrthoDB" id="293868at2759"/>
<reference evidence="4 5" key="1">
    <citation type="submission" date="2019-08" db="EMBL/GenBank/DDBJ databases">
        <authorList>
            <person name="Alioto T."/>
            <person name="Alioto T."/>
            <person name="Gomez Garrido J."/>
        </authorList>
    </citation>
    <scope>NUCLEOTIDE SEQUENCE [LARGE SCALE GENOMIC DNA]</scope>
</reference>